<evidence type="ECO:0000313" key="4">
    <source>
        <dbReference type="Proteomes" id="UP000214720"/>
    </source>
</evidence>
<gene>
    <name evidence="3" type="ORF">BSU04_29025</name>
</gene>
<feature type="compositionally biased region" description="Polar residues" evidence="1">
    <location>
        <begin position="388"/>
        <end position="406"/>
    </location>
</feature>
<dbReference type="EMBL" id="MTHB01000193">
    <property type="protein sequence ID" value="OXC75020.1"/>
    <property type="molecule type" value="Genomic_DNA"/>
</dbReference>
<evidence type="ECO:0000256" key="2">
    <source>
        <dbReference type="SAM" id="Phobius"/>
    </source>
</evidence>
<protein>
    <submittedName>
        <fullName evidence="3">Serine/threonine protein kinase PrkC, regulator of stationary phase</fullName>
    </submittedName>
</protein>
<proteinExistence type="predicted"/>
<evidence type="ECO:0000256" key="1">
    <source>
        <dbReference type="SAM" id="MobiDB-lite"/>
    </source>
</evidence>
<keyword evidence="2" id="KW-0472">Membrane</keyword>
<keyword evidence="3" id="KW-0418">Kinase</keyword>
<dbReference type="GO" id="GO:0004674">
    <property type="term" value="F:protein serine/threonine kinase activity"/>
    <property type="evidence" value="ECO:0007669"/>
    <property type="project" value="UniProtKB-KW"/>
</dbReference>
<feature type="transmembrane region" description="Helical" evidence="2">
    <location>
        <begin position="516"/>
        <end position="533"/>
    </location>
</feature>
<feature type="region of interest" description="Disordered" evidence="1">
    <location>
        <begin position="383"/>
        <end position="427"/>
    </location>
</feature>
<organism evidence="3 4">
    <name type="scientific">Caballeronia sordidicola</name>
    <name type="common">Burkholderia sordidicola</name>
    <dbReference type="NCBI Taxonomy" id="196367"/>
    <lineage>
        <taxon>Bacteria</taxon>
        <taxon>Pseudomonadati</taxon>
        <taxon>Pseudomonadota</taxon>
        <taxon>Betaproteobacteria</taxon>
        <taxon>Burkholderiales</taxon>
        <taxon>Burkholderiaceae</taxon>
        <taxon>Caballeronia</taxon>
    </lineage>
</organism>
<keyword evidence="3" id="KW-0808">Transferase</keyword>
<accession>A0A226WW52</accession>
<sequence length="535" mass="55404">MGRYYWIQGVVMFFKRVVLFASLLCVLGLQVAHSQALLAPAENFVINRAEAAIVSRVAIARGFAANDPRIAATMTAMGESSTALNVVSTGAAIGLGFLGAPVWLTVAASLGILAAGSALVAGSLTLSRSQDGHVITAMQPLPVPVGADYPLGSVPQPGQPVASAMQDVIGHGVMNQGALIYHTSLCQASDSYCSAFPAVPTGQKNFSRDYGPIVVLLRTLSDVQAYDTYEQQFNSASGTVGRSGYDNGGSDSLNVTVAFQPNVDNTTQTLVEARTIKLWTPSGPQIQQSSQPAYWWTVGPGVAPVTGTDLSQIYGNLTDASKAQPLDPMTLAQVVNQTWQSAAAQPGYQGLPFPASQPVTTADVQPWVAANPSLAPNVSDLFRPASDPGTQTVPISPTVQPATSVGTDPASGTSPASSPGIDPGTGTTGSVCGVNGVVCTMNVNVLGDPGTASPTLESTPTIAMILDPIINPLPDFKSWAVPPHGATCPTPTFDLFGKSITMTSQCDLAEQHRGEIYGAFLAAFSLAALFIVLRA</sequence>
<evidence type="ECO:0000313" key="3">
    <source>
        <dbReference type="EMBL" id="OXC75020.1"/>
    </source>
</evidence>
<keyword evidence="3" id="KW-0723">Serine/threonine-protein kinase</keyword>
<dbReference type="AlphaFoldDB" id="A0A226WW52"/>
<keyword evidence="2" id="KW-1133">Transmembrane helix</keyword>
<keyword evidence="2" id="KW-0812">Transmembrane</keyword>
<feature type="compositionally biased region" description="Low complexity" evidence="1">
    <location>
        <begin position="409"/>
        <end position="420"/>
    </location>
</feature>
<name>A0A226WW52_CABSO</name>
<dbReference type="Proteomes" id="UP000214720">
    <property type="component" value="Unassembled WGS sequence"/>
</dbReference>
<reference evidence="4" key="1">
    <citation type="submission" date="2017-01" db="EMBL/GenBank/DDBJ databases">
        <title>Genome Analysis of Deinococcus marmoris KOPRI26562.</title>
        <authorList>
            <person name="Kim J.H."/>
            <person name="Oh H.-M."/>
        </authorList>
    </citation>
    <scope>NUCLEOTIDE SEQUENCE [LARGE SCALE GENOMIC DNA]</scope>
    <source>
        <strain evidence="4">PAMC 26633</strain>
    </source>
</reference>
<comment type="caution">
    <text evidence="3">The sequence shown here is derived from an EMBL/GenBank/DDBJ whole genome shotgun (WGS) entry which is preliminary data.</text>
</comment>